<dbReference type="Gene3D" id="1.10.245.10">
    <property type="entry name" value="SWIB/MDM2 domain"/>
    <property type="match status" value="1"/>
</dbReference>
<dbReference type="InterPro" id="IPR036885">
    <property type="entry name" value="SWIB_MDM2_dom_sf"/>
</dbReference>
<feature type="non-terminal residue" evidence="3">
    <location>
        <position position="362"/>
    </location>
</feature>
<evidence type="ECO:0000313" key="3">
    <source>
        <dbReference type="EMBL" id="JAT76618.1"/>
    </source>
</evidence>
<dbReference type="InterPro" id="IPR003121">
    <property type="entry name" value="SWIB_MDM2_domain"/>
</dbReference>
<feature type="region of interest" description="Disordered" evidence="1">
    <location>
        <begin position="178"/>
        <end position="201"/>
    </location>
</feature>
<evidence type="ECO:0000256" key="1">
    <source>
        <dbReference type="SAM" id="MobiDB-lite"/>
    </source>
</evidence>
<organism evidence="3">
    <name type="scientific">Auxenochlorella protothecoides</name>
    <name type="common">Green microalga</name>
    <name type="synonym">Chlorella protothecoides</name>
    <dbReference type="NCBI Taxonomy" id="3075"/>
    <lineage>
        <taxon>Eukaryota</taxon>
        <taxon>Viridiplantae</taxon>
        <taxon>Chlorophyta</taxon>
        <taxon>core chlorophytes</taxon>
        <taxon>Trebouxiophyceae</taxon>
        <taxon>Chlorellales</taxon>
        <taxon>Chlorellaceae</taxon>
        <taxon>Auxenochlorella</taxon>
    </lineage>
</organism>
<dbReference type="SMART" id="SM00151">
    <property type="entry name" value="SWIB"/>
    <property type="match status" value="1"/>
</dbReference>
<dbReference type="InterPro" id="IPR019835">
    <property type="entry name" value="SWIB_domain"/>
</dbReference>
<feature type="compositionally biased region" description="Polar residues" evidence="1">
    <location>
        <begin position="51"/>
        <end position="63"/>
    </location>
</feature>
<feature type="compositionally biased region" description="Basic and acidic residues" evidence="1">
    <location>
        <begin position="65"/>
        <end position="77"/>
    </location>
</feature>
<accession>A0A1D2ABT2</accession>
<feature type="compositionally biased region" description="Polar residues" evidence="1">
    <location>
        <begin position="78"/>
        <end position="87"/>
    </location>
</feature>
<dbReference type="CDD" id="cd10567">
    <property type="entry name" value="SWIB-MDM2_like"/>
    <property type="match status" value="1"/>
</dbReference>
<dbReference type="Gene3D" id="1.10.10.60">
    <property type="entry name" value="Homeodomain-like"/>
    <property type="match status" value="1"/>
</dbReference>
<reference evidence="3" key="1">
    <citation type="submission" date="2015-08" db="EMBL/GenBank/DDBJ databases">
        <authorList>
            <person name="Babu N.S."/>
            <person name="Beckwith C.J."/>
            <person name="Beseler K.G."/>
            <person name="Brison A."/>
            <person name="Carone J.V."/>
            <person name="Caskin T.P."/>
            <person name="Diamond M."/>
            <person name="Durham M.E."/>
            <person name="Foxe J.M."/>
            <person name="Go M."/>
            <person name="Henderson B.A."/>
            <person name="Jones I.B."/>
            <person name="McGettigan J.A."/>
            <person name="Micheletti S.J."/>
            <person name="Nasrallah M.E."/>
            <person name="Ortiz D."/>
            <person name="Piller C.R."/>
            <person name="Privatt S.R."/>
            <person name="Schneider S.L."/>
            <person name="Sharp S."/>
            <person name="Smith T.C."/>
            <person name="Stanton J.D."/>
            <person name="Ullery H.E."/>
            <person name="Wilson R.J."/>
            <person name="Serrano M.G."/>
            <person name="Buck G."/>
            <person name="Lee V."/>
            <person name="Wang Y."/>
            <person name="Carvalho R."/>
            <person name="Voegtly L."/>
            <person name="Shi R."/>
            <person name="Duckworth R."/>
            <person name="Johnson A."/>
            <person name="Loviza R."/>
            <person name="Walstead R."/>
            <person name="Shah Z."/>
            <person name="Kiflezghi M."/>
            <person name="Wade K."/>
            <person name="Ball S.L."/>
            <person name="Bradley K.W."/>
            <person name="Asai D.J."/>
            <person name="Bowman C.A."/>
            <person name="Russell D.A."/>
            <person name="Pope W.H."/>
            <person name="Jacobs-Sera D."/>
            <person name="Hendrix R.W."/>
            <person name="Hatfull G.F."/>
        </authorList>
    </citation>
    <scope>NUCLEOTIDE SEQUENCE</scope>
</reference>
<protein>
    <recommendedName>
        <fullName evidence="2">DM2 domain-containing protein</fullName>
    </recommendedName>
</protein>
<feature type="non-terminal residue" evidence="3">
    <location>
        <position position="1"/>
    </location>
</feature>
<evidence type="ECO:0000259" key="2">
    <source>
        <dbReference type="PROSITE" id="PS51925"/>
    </source>
</evidence>
<dbReference type="AlphaFoldDB" id="A0A1D2ABT2"/>
<proteinExistence type="predicted"/>
<dbReference type="PROSITE" id="PS51925">
    <property type="entry name" value="SWIB_MDM2"/>
    <property type="match status" value="1"/>
</dbReference>
<name>A0A1D2ABT2_AUXPR</name>
<feature type="region of interest" description="Disordered" evidence="1">
    <location>
        <begin position="23"/>
        <end position="158"/>
    </location>
</feature>
<dbReference type="SUPFAM" id="SSF47592">
    <property type="entry name" value="SWIB/MDM2 domain"/>
    <property type="match status" value="1"/>
</dbReference>
<dbReference type="EMBL" id="GDKF01002004">
    <property type="protein sequence ID" value="JAT76618.1"/>
    <property type="molecule type" value="Transcribed_RNA"/>
</dbReference>
<dbReference type="PANTHER" id="PTHR13844">
    <property type="entry name" value="SWI/SNF-RELATED MATRIX-ASSOCIATED ACTIN-DEPENDENT REGULATOR OF CHROMATIN SUBFAMILY D"/>
    <property type="match status" value="1"/>
</dbReference>
<sequence>WDYHCLLRNPVNKWMQEMDGSPLRESAVAQATAPTTAANESQRLAVDAEAPTQTYISQSQQEPSGVKREAVEARSPDEQASSSTPGETNAPPCVSDAQPPQPSSTPVKVPEPHVECSSEPLESPADASGAPDEPGSMPKASQDGGGTQVDVPPSQLPTDEEITYRLQELLTEVDLQSTTGGPVLANETLQRGGAPSSLAWPGRSPLSFSIPFAEKMLRRRLEQEFSTDLSSKKALLRAEVEAYLSSQPAPPGSEADEEPTARSKRPRNSGAGLGCALSPAMQAFLGETSLPRPQVVKRLWAYIKEHDLQDPKDRRRILLDDALSTIFPGKSTDMFKMNKHLSRHCFVEDAPGVEASDDDDDD</sequence>
<feature type="compositionally biased region" description="Low complexity" evidence="1">
    <location>
        <begin position="27"/>
        <end position="38"/>
    </location>
</feature>
<dbReference type="Pfam" id="PF02201">
    <property type="entry name" value="SWIB"/>
    <property type="match status" value="1"/>
</dbReference>
<feature type="region of interest" description="Disordered" evidence="1">
    <location>
        <begin position="243"/>
        <end position="273"/>
    </location>
</feature>
<feature type="domain" description="DM2" evidence="2">
    <location>
        <begin position="270"/>
        <end position="347"/>
    </location>
</feature>
<gene>
    <name evidence="3" type="ORF">g.46543</name>
</gene>